<dbReference type="Proteomes" id="UP001058974">
    <property type="component" value="Chromosome 1"/>
</dbReference>
<gene>
    <name evidence="3" type="ORF">KIW84_010567</name>
</gene>
<dbReference type="Gramene" id="Psat01G0056700-T1">
    <property type="protein sequence ID" value="KAI5441150.1"/>
    <property type="gene ID" value="KIW84_010567"/>
</dbReference>
<feature type="chain" id="PRO_5039351446" description="Serine carboxypeptidase" evidence="2">
    <location>
        <begin position="20"/>
        <end position="201"/>
    </location>
</feature>
<evidence type="ECO:0000256" key="2">
    <source>
        <dbReference type="SAM" id="SignalP"/>
    </source>
</evidence>
<keyword evidence="2" id="KW-0732">Signal</keyword>
<sequence length="201" mass="22694">MSALSIFFLILFCFLFSYGASTHKIISLPDQPPVNFSQYSGYITVDVNHQRNLYSYFVEAEVDPSSKPVILWLHGGPGCSAVGEAAFTQHGSFLISPKGLVKNPFSWNREANMIYLDSPTRVGFSYSANTSDYIFLNDEFAENKVDPTTFSPIYTGLQGDEREQKWTPQHSPLFIPVSKEKRELSQSIYISSTYLYLISLL</sequence>
<dbReference type="PANTHER" id="PTHR11802">
    <property type="entry name" value="SERINE PROTEASE FAMILY S10 SERINE CARBOXYPEPTIDASE"/>
    <property type="match status" value="1"/>
</dbReference>
<proteinExistence type="inferred from homology"/>
<evidence type="ECO:0008006" key="5">
    <source>
        <dbReference type="Google" id="ProtNLM"/>
    </source>
</evidence>
<dbReference type="GO" id="GO:0004185">
    <property type="term" value="F:serine-type carboxypeptidase activity"/>
    <property type="evidence" value="ECO:0007669"/>
    <property type="project" value="InterPro"/>
</dbReference>
<keyword evidence="4" id="KW-1185">Reference proteome</keyword>
<dbReference type="PANTHER" id="PTHR11802:SF281">
    <property type="entry name" value="CARBOXYPEPTIDASE"/>
    <property type="match status" value="1"/>
</dbReference>
<organism evidence="3 4">
    <name type="scientific">Pisum sativum</name>
    <name type="common">Garden pea</name>
    <name type="synonym">Lathyrus oleraceus</name>
    <dbReference type="NCBI Taxonomy" id="3888"/>
    <lineage>
        <taxon>Eukaryota</taxon>
        <taxon>Viridiplantae</taxon>
        <taxon>Streptophyta</taxon>
        <taxon>Embryophyta</taxon>
        <taxon>Tracheophyta</taxon>
        <taxon>Spermatophyta</taxon>
        <taxon>Magnoliopsida</taxon>
        <taxon>eudicotyledons</taxon>
        <taxon>Gunneridae</taxon>
        <taxon>Pentapetalae</taxon>
        <taxon>rosids</taxon>
        <taxon>fabids</taxon>
        <taxon>Fabales</taxon>
        <taxon>Fabaceae</taxon>
        <taxon>Papilionoideae</taxon>
        <taxon>50 kb inversion clade</taxon>
        <taxon>NPAAA clade</taxon>
        <taxon>Hologalegina</taxon>
        <taxon>IRL clade</taxon>
        <taxon>Fabeae</taxon>
        <taxon>Lathyrus</taxon>
    </lineage>
</organism>
<dbReference type="InterPro" id="IPR001563">
    <property type="entry name" value="Peptidase_S10"/>
</dbReference>
<dbReference type="SUPFAM" id="SSF53474">
    <property type="entry name" value="alpha/beta-Hydrolases"/>
    <property type="match status" value="1"/>
</dbReference>
<dbReference type="Gramene" id="PSAT_LOCUS7163_t1">
    <property type="protein sequence ID" value="CAL5186856.1"/>
    <property type="gene ID" value="PSAT_LOCUS7163"/>
</dbReference>
<accession>A0A9D4YP47</accession>
<evidence type="ECO:0000313" key="4">
    <source>
        <dbReference type="Proteomes" id="UP001058974"/>
    </source>
</evidence>
<dbReference type="InterPro" id="IPR029058">
    <property type="entry name" value="AB_hydrolase_fold"/>
</dbReference>
<dbReference type="GO" id="GO:0005773">
    <property type="term" value="C:vacuole"/>
    <property type="evidence" value="ECO:0007669"/>
    <property type="project" value="TreeGrafter"/>
</dbReference>
<name>A0A9D4YP47_PEA</name>
<comment type="caution">
    <text evidence="3">The sequence shown here is derived from an EMBL/GenBank/DDBJ whole genome shotgun (WGS) entry which is preliminary data.</text>
</comment>
<dbReference type="GO" id="GO:0006508">
    <property type="term" value="P:proteolysis"/>
    <property type="evidence" value="ECO:0007669"/>
    <property type="project" value="InterPro"/>
</dbReference>
<protein>
    <recommendedName>
        <fullName evidence="5">Serine carboxypeptidase</fullName>
    </recommendedName>
</protein>
<comment type="similarity">
    <text evidence="1">Belongs to the peptidase S10 family.</text>
</comment>
<dbReference type="Pfam" id="PF00450">
    <property type="entry name" value="Peptidase_S10"/>
    <property type="match status" value="1"/>
</dbReference>
<evidence type="ECO:0000313" key="3">
    <source>
        <dbReference type="EMBL" id="KAI5441150.1"/>
    </source>
</evidence>
<dbReference type="Gene3D" id="3.40.50.1820">
    <property type="entry name" value="alpha/beta hydrolase"/>
    <property type="match status" value="1"/>
</dbReference>
<dbReference type="AlphaFoldDB" id="A0A9D4YP47"/>
<evidence type="ECO:0000256" key="1">
    <source>
        <dbReference type="ARBA" id="ARBA00009431"/>
    </source>
</evidence>
<reference evidence="3 4" key="1">
    <citation type="journal article" date="2022" name="Nat. Genet.">
        <title>Improved pea reference genome and pan-genome highlight genomic features and evolutionary characteristics.</title>
        <authorList>
            <person name="Yang T."/>
            <person name="Liu R."/>
            <person name="Luo Y."/>
            <person name="Hu S."/>
            <person name="Wang D."/>
            <person name="Wang C."/>
            <person name="Pandey M.K."/>
            <person name="Ge S."/>
            <person name="Xu Q."/>
            <person name="Li N."/>
            <person name="Li G."/>
            <person name="Huang Y."/>
            <person name="Saxena R.K."/>
            <person name="Ji Y."/>
            <person name="Li M."/>
            <person name="Yan X."/>
            <person name="He Y."/>
            <person name="Liu Y."/>
            <person name="Wang X."/>
            <person name="Xiang C."/>
            <person name="Varshney R.K."/>
            <person name="Ding H."/>
            <person name="Gao S."/>
            <person name="Zong X."/>
        </authorList>
    </citation>
    <scope>NUCLEOTIDE SEQUENCE [LARGE SCALE GENOMIC DNA]</scope>
    <source>
        <strain evidence="3 4">cv. Zhongwan 6</strain>
    </source>
</reference>
<dbReference type="EMBL" id="JAMSHJ010000001">
    <property type="protein sequence ID" value="KAI5441150.1"/>
    <property type="molecule type" value="Genomic_DNA"/>
</dbReference>
<feature type="signal peptide" evidence="2">
    <location>
        <begin position="1"/>
        <end position="19"/>
    </location>
</feature>